<evidence type="ECO:0000313" key="2">
    <source>
        <dbReference type="Proteomes" id="UP000515153"/>
    </source>
</evidence>
<feature type="region of interest" description="Disordered" evidence="1">
    <location>
        <begin position="202"/>
        <end position="283"/>
    </location>
</feature>
<dbReference type="Proteomes" id="UP000515153">
    <property type="component" value="Unplaced"/>
</dbReference>
<accession>A0A6P8AQP8</accession>
<name>A0A6P8AQP8_PYRGI</name>
<evidence type="ECO:0000313" key="3">
    <source>
        <dbReference type="RefSeq" id="XP_030977220.1"/>
    </source>
</evidence>
<feature type="compositionally biased region" description="Polar residues" evidence="1">
    <location>
        <begin position="296"/>
        <end position="317"/>
    </location>
</feature>
<reference evidence="3" key="1">
    <citation type="journal article" date="2019" name="Mol. Biol. Evol.">
        <title>Blast fungal genomes show frequent chromosomal changes, gene gains and losses, and effector gene turnover.</title>
        <authorList>
            <person name="Gomez Luciano L.B."/>
            <person name="Jason Tsai I."/>
            <person name="Chuma I."/>
            <person name="Tosa Y."/>
            <person name="Chen Y.H."/>
            <person name="Li J.Y."/>
            <person name="Li M.Y."/>
            <person name="Jade Lu M.Y."/>
            <person name="Nakayashiki H."/>
            <person name="Li W.H."/>
        </authorList>
    </citation>
    <scope>NUCLEOTIDE SEQUENCE</scope>
    <source>
        <strain evidence="3">NI907</strain>
    </source>
</reference>
<reference evidence="3" key="3">
    <citation type="submission" date="2025-08" db="UniProtKB">
        <authorList>
            <consortium name="RefSeq"/>
        </authorList>
    </citation>
    <scope>IDENTIFICATION</scope>
    <source>
        <strain evidence="3">NI907</strain>
    </source>
</reference>
<dbReference type="AlphaFoldDB" id="A0A6P8AQP8"/>
<reference evidence="3" key="2">
    <citation type="submission" date="2019-10" db="EMBL/GenBank/DDBJ databases">
        <authorList>
            <consortium name="NCBI Genome Project"/>
        </authorList>
    </citation>
    <scope>NUCLEOTIDE SEQUENCE</scope>
    <source>
        <strain evidence="3">NI907</strain>
    </source>
</reference>
<dbReference type="KEGG" id="pgri:PgNI_11958"/>
<dbReference type="RefSeq" id="XP_030977220.1">
    <property type="nucleotide sequence ID" value="XM_031131916.1"/>
</dbReference>
<evidence type="ECO:0000256" key="1">
    <source>
        <dbReference type="SAM" id="MobiDB-lite"/>
    </source>
</evidence>
<protein>
    <submittedName>
        <fullName evidence="3">Uncharacterized protein</fullName>
    </submittedName>
</protein>
<dbReference type="GeneID" id="41966821"/>
<sequence length="410" mass="43602">MTSFLPTNSDTAWQREKTTIIQAITKAAPSTVLLDVLCVPLEVVGAAVSRTVVVCTKTRIDNATRVAIRTRIAALNPCEDRFDVVYRTGEITRVYAEVIGARREWIEAVWGESPIEEVQDVAAVVDQGSVEGGKVEGGQGVEAKETLSMLDDLVKAEVAKALQEIEAEAAAHQVDDEVFQAIGQIEAEVEAERLPRVRSATELSKPCMSTPEMPSPAVRGDAGKEQVVSDVSRPCAAKKLATRPSGLQPPKTISVIPSRLQAPTKPASPRGLPRPHARSQSLSVCRLQSLPAASKAQDQLQQLQSKTLPSAQGTSRLQAPRKTASLSAPVRAPAQSKLEPPQAKGRIVRSKAKTEPPACKSATPRATSKVLAPPQIRGLPRPAAGVSLGVSGPSSRIGMLPRAVPRPTRG</sequence>
<feature type="region of interest" description="Disordered" evidence="1">
    <location>
        <begin position="296"/>
        <end position="410"/>
    </location>
</feature>
<keyword evidence="2" id="KW-1185">Reference proteome</keyword>
<gene>
    <name evidence="3" type="ORF">PgNI_11958</name>
</gene>
<organism evidence="2 3">
    <name type="scientific">Pyricularia grisea</name>
    <name type="common">Crabgrass-specific blast fungus</name>
    <name type="synonym">Magnaporthe grisea</name>
    <dbReference type="NCBI Taxonomy" id="148305"/>
    <lineage>
        <taxon>Eukaryota</taxon>
        <taxon>Fungi</taxon>
        <taxon>Dikarya</taxon>
        <taxon>Ascomycota</taxon>
        <taxon>Pezizomycotina</taxon>
        <taxon>Sordariomycetes</taxon>
        <taxon>Sordariomycetidae</taxon>
        <taxon>Magnaporthales</taxon>
        <taxon>Pyriculariaceae</taxon>
        <taxon>Pyricularia</taxon>
    </lineage>
</organism>
<proteinExistence type="predicted"/>